<dbReference type="InterPro" id="IPR020084">
    <property type="entry name" value="NUDIX_hydrolase_CS"/>
</dbReference>
<keyword evidence="7 12" id="KW-0378">Hydrolase</keyword>
<dbReference type="RefSeq" id="WP_010370830.1">
    <property type="nucleotide sequence ID" value="NZ_BJEF01000007.1"/>
</dbReference>
<dbReference type="PANTHER" id="PTHR47707">
    <property type="entry name" value="8-OXO-DGTP DIPHOSPHATASE"/>
    <property type="match status" value="1"/>
</dbReference>
<dbReference type="GO" id="GO:0035539">
    <property type="term" value="F:8-oxo-7,8-dihydrodeoxyguanosine triphosphate pyrophosphatase activity"/>
    <property type="evidence" value="ECO:0007669"/>
    <property type="project" value="UniProtKB-EC"/>
</dbReference>
<gene>
    <name evidence="14" type="ORF">B9D04_03085</name>
</gene>
<dbReference type="Pfam" id="PF00293">
    <property type="entry name" value="NUDIX"/>
    <property type="match status" value="1"/>
</dbReference>
<keyword evidence="6" id="KW-0227">DNA damage</keyword>
<evidence type="ECO:0000256" key="4">
    <source>
        <dbReference type="ARBA" id="ARBA00022705"/>
    </source>
</evidence>
<dbReference type="GO" id="GO:0044716">
    <property type="term" value="F:8-oxo-GDP phosphatase activity"/>
    <property type="evidence" value="ECO:0007669"/>
    <property type="project" value="TreeGrafter"/>
</dbReference>
<dbReference type="GeneID" id="66962926"/>
<comment type="cofactor">
    <cofactor evidence="1">
        <name>Mg(2+)</name>
        <dbReference type="ChEBI" id="CHEBI:18420"/>
    </cofactor>
</comment>
<dbReference type="EC" id="3.6.1.55" evidence="11"/>
<evidence type="ECO:0000256" key="10">
    <source>
        <dbReference type="ARBA" id="ARBA00035861"/>
    </source>
</evidence>
<evidence type="ECO:0000256" key="12">
    <source>
        <dbReference type="RuleBase" id="RU003476"/>
    </source>
</evidence>
<keyword evidence="4" id="KW-0235">DNA replication</keyword>
<evidence type="ECO:0000256" key="2">
    <source>
        <dbReference type="ARBA" id="ARBA00005582"/>
    </source>
</evidence>
<reference evidence="14 15" key="1">
    <citation type="submission" date="2017-04" db="EMBL/GenBank/DDBJ databases">
        <title>The genome sequence of Weissella cibaria isolated from wild Drosophila.</title>
        <authorList>
            <person name="Ricks N.J."/>
            <person name="Carroll C."/>
            <person name="Walters A."/>
            <person name="Newell P.D."/>
            <person name="Chaston J.M."/>
        </authorList>
    </citation>
    <scope>NUCLEOTIDE SEQUENCE [LARGE SCALE GENOMIC DNA]</scope>
    <source>
        <strain evidence="14 15">DmW_103</strain>
    </source>
</reference>
<evidence type="ECO:0000259" key="13">
    <source>
        <dbReference type="PROSITE" id="PS51462"/>
    </source>
</evidence>
<protein>
    <recommendedName>
        <fullName evidence="11">8-oxo-dGTP diphosphatase</fullName>
        <ecNumber evidence="11">3.6.1.55</ecNumber>
    </recommendedName>
</protein>
<dbReference type="GO" id="GO:0006281">
    <property type="term" value="P:DNA repair"/>
    <property type="evidence" value="ECO:0007669"/>
    <property type="project" value="UniProtKB-KW"/>
</dbReference>
<keyword evidence="3" id="KW-0515">Mutator protein</keyword>
<evidence type="ECO:0000313" key="14">
    <source>
        <dbReference type="EMBL" id="OSP90083.1"/>
    </source>
</evidence>
<keyword evidence="9" id="KW-0234">DNA repair</keyword>
<dbReference type="PRINTS" id="PR00502">
    <property type="entry name" value="NUDIXFAMILY"/>
</dbReference>
<dbReference type="GO" id="GO:0006260">
    <property type="term" value="P:DNA replication"/>
    <property type="evidence" value="ECO:0007669"/>
    <property type="project" value="UniProtKB-KW"/>
</dbReference>
<accession>A0A1X4JN45</accession>
<dbReference type="InterPro" id="IPR020476">
    <property type="entry name" value="Nudix_hydrolase"/>
</dbReference>
<evidence type="ECO:0000256" key="9">
    <source>
        <dbReference type="ARBA" id="ARBA00023204"/>
    </source>
</evidence>
<dbReference type="InterPro" id="IPR047127">
    <property type="entry name" value="MutT-like"/>
</dbReference>
<dbReference type="GO" id="GO:0046872">
    <property type="term" value="F:metal ion binding"/>
    <property type="evidence" value="ECO:0007669"/>
    <property type="project" value="UniProtKB-KW"/>
</dbReference>
<evidence type="ECO:0000256" key="8">
    <source>
        <dbReference type="ARBA" id="ARBA00022842"/>
    </source>
</evidence>
<dbReference type="GO" id="GO:0044715">
    <property type="term" value="F:8-oxo-dGDP phosphatase activity"/>
    <property type="evidence" value="ECO:0007669"/>
    <property type="project" value="TreeGrafter"/>
</dbReference>
<dbReference type="PROSITE" id="PS51462">
    <property type="entry name" value="NUDIX"/>
    <property type="match status" value="1"/>
</dbReference>
<dbReference type="EMBL" id="NDXJ01000004">
    <property type="protein sequence ID" value="OSP90083.1"/>
    <property type="molecule type" value="Genomic_DNA"/>
</dbReference>
<dbReference type="Proteomes" id="UP000193588">
    <property type="component" value="Unassembled WGS sequence"/>
</dbReference>
<dbReference type="Gene3D" id="3.90.79.10">
    <property type="entry name" value="Nucleoside Triphosphate Pyrophosphohydrolase"/>
    <property type="match status" value="1"/>
</dbReference>
<dbReference type="PROSITE" id="PS00893">
    <property type="entry name" value="NUDIX_BOX"/>
    <property type="match status" value="1"/>
</dbReference>
<comment type="similarity">
    <text evidence="2 12">Belongs to the Nudix hydrolase family.</text>
</comment>
<evidence type="ECO:0000256" key="3">
    <source>
        <dbReference type="ARBA" id="ARBA00022457"/>
    </source>
</evidence>
<dbReference type="GO" id="GO:0008413">
    <property type="term" value="F:8-oxo-7,8-dihydroguanosine triphosphate pyrophosphatase activity"/>
    <property type="evidence" value="ECO:0007669"/>
    <property type="project" value="TreeGrafter"/>
</dbReference>
<sequence length="133" mass="15031">MTKRIPVVGAAIIENGKLLAAKRTEGRSLGGYWEFPGGKIDSGETPEEALKREVFEEFGANATIFEKIDEPFEKEYDFGVVVLEILYARLDSEITKTIEHEELRWVSEQEALELSWAPTDVPAIKELVERGFN</sequence>
<evidence type="ECO:0000256" key="7">
    <source>
        <dbReference type="ARBA" id="ARBA00022801"/>
    </source>
</evidence>
<evidence type="ECO:0000256" key="6">
    <source>
        <dbReference type="ARBA" id="ARBA00022763"/>
    </source>
</evidence>
<evidence type="ECO:0000256" key="1">
    <source>
        <dbReference type="ARBA" id="ARBA00001946"/>
    </source>
</evidence>
<comment type="caution">
    <text evidence="14">The sequence shown here is derived from an EMBL/GenBank/DDBJ whole genome shotgun (WGS) entry which is preliminary data.</text>
</comment>
<dbReference type="CDD" id="cd03425">
    <property type="entry name" value="NUDIX_MutT_NudA_like"/>
    <property type="match status" value="1"/>
</dbReference>
<evidence type="ECO:0000256" key="11">
    <source>
        <dbReference type="ARBA" id="ARBA00038905"/>
    </source>
</evidence>
<feature type="domain" description="Nudix hydrolase" evidence="13">
    <location>
        <begin position="3"/>
        <end position="128"/>
    </location>
</feature>
<dbReference type="PANTHER" id="PTHR47707:SF1">
    <property type="entry name" value="NUDIX HYDROLASE FAMILY PROTEIN"/>
    <property type="match status" value="1"/>
</dbReference>
<dbReference type="InterPro" id="IPR000086">
    <property type="entry name" value="NUDIX_hydrolase_dom"/>
</dbReference>
<name>A0A1X4JN45_9LACO</name>
<evidence type="ECO:0000313" key="15">
    <source>
        <dbReference type="Proteomes" id="UP000193588"/>
    </source>
</evidence>
<proteinExistence type="inferred from homology"/>
<comment type="catalytic activity">
    <reaction evidence="10">
        <text>8-oxo-dGTP + H2O = 8-oxo-dGMP + diphosphate + H(+)</text>
        <dbReference type="Rhea" id="RHEA:31575"/>
        <dbReference type="ChEBI" id="CHEBI:15377"/>
        <dbReference type="ChEBI" id="CHEBI:15378"/>
        <dbReference type="ChEBI" id="CHEBI:33019"/>
        <dbReference type="ChEBI" id="CHEBI:63224"/>
        <dbReference type="ChEBI" id="CHEBI:77896"/>
        <dbReference type="EC" id="3.6.1.55"/>
    </reaction>
</comment>
<organism evidence="14 15">
    <name type="scientific">Weissella cibaria</name>
    <dbReference type="NCBI Taxonomy" id="137591"/>
    <lineage>
        <taxon>Bacteria</taxon>
        <taxon>Bacillati</taxon>
        <taxon>Bacillota</taxon>
        <taxon>Bacilli</taxon>
        <taxon>Lactobacillales</taxon>
        <taxon>Lactobacillaceae</taxon>
        <taxon>Weissella</taxon>
    </lineage>
</organism>
<evidence type="ECO:0000256" key="5">
    <source>
        <dbReference type="ARBA" id="ARBA00022723"/>
    </source>
</evidence>
<dbReference type="InterPro" id="IPR015797">
    <property type="entry name" value="NUDIX_hydrolase-like_dom_sf"/>
</dbReference>
<dbReference type="AlphaFoldDB" id="A0A1X4JN45"/>
<keyword evidence="5" id="KW-0479">Metal-binding</keyword>
<keyword evidence="8" id="KW-0460">Magnesium</keyword>
<dbReference type="SUPFAM" id="SSF55811">
    <property type="entry name" value="Nudix"/>
    <property type="match status" value="1"/>
</dbReference>